<protein>
    <submittedName>
        <fullName evidence="12">TPR-like protein</fullName>
    </submittedName>
</protein>
<evidence type="ECO:0000256" key="2">
    <source>
        <dbReference type="ARBA" id="ARBA00022692"/>
    </source>
</evidence>
<dbReference type="Proteomes" id="UP000070444">
    <property type="component" value="Unassembled WGS sequence"/>
</dbReference>
<dbReference type="GO" id="GO:0005741">
    <property type="term" value="C:mitochondrial outer membrane"/>
    <property type="evidence" value="ECO:0007669"/>
    <property type="project" value="UniProtKB-SubCell"/>
</dbReference>
<dbReference type="AlphaFoldDB" id="A0A137PIW8"/>
<feature type="repeat" description="TPR" evidence="10">
    <location>
        <begin position="86"/>
        <end position="119"/>
    </location>
</feature>
<dbReference type="InterPro" id="IPR013105">
    <property type="entry name" value="TPR_2"/>
</dbReference>
<evidence type="ECO:0000256" key="10">
    <source>
        <dbReference type="PROSITE-ProRule" id="PRU00339"/>
    </source>
</evidence>
<dbReference type="OMA" id="QWRGDIE"/>
<evidence type="ECO:0000256" key="5">
    <source>
        <dbReference type="ARBA" id="ARBA00022803"/>
    </source>
</evidence>
<dbReference type="Pfam" id="PF07719">
    <property type="entry name" value="TPR_2"/>
    <property type="match status" value="1"/>
</dbReference>
<reference evidence="12 13" key="1">
    <citation type="journal article" date="2015" name="Genome Biol. Evol.">
        <title>Phylogenomic analyses indicate that early fungi evolved digesting cell walls of algal ancestors of land plants.</title>
        <authorList>
            <person name="Chang Y."/>
            <person name="Wang S."/>
            <person name="Sekimoto S."/>
            <person name="Aerts A.L."/>
            <person name="Choi C."/>
            <person name="Clum A."/>
            <person name="LaButti K.M."/>
            <person name="Lindquist E.A."/>
            <person name="Yee Ngan C."/>
            <person name="Ohm R.A."/>
            <person name="Salamov A.A."/>
            <person name="Grigoriev I.V."/>
            <person name="Spatafora J.W."/>
            <person name="Berbee M.L."/>
        </authorList>
    </citation>
    <scope>NUCLEOTIDE SEQUENCE [LARGE SCALE GENOMIC DNA]</scope>
    <source>
        <strain evidence="12 13">NRRL 28638</strain>
    </source>
</reference>
<feature type="repeat" description="TPR" evidence="10">
    <location>
        <begin position="348"/>
        <end position="381"/>
    </location>
</feature>
<dbReference type="SMART" id="SM00028">
    <property type="entry name" value="TPR"/>
    <property type="match status" value="7"/>
</dbReference>
<dbReference type="PANTHER" id="PTHR46208:SF1">
    <property type="entry name" value="MITOCHONDRIAL IMPORT RECEPTOR SUBUNIT TOM70"/>
    <property type="match status" value="1"/>
</dbReference>
<dbReference type="PROSITE" id="PS50005">
    <property type="entry name" value="TPR"/>
    <property type="match status" value="2"/>
</dbReference>
<organism evidence="12 13">
    <name type="scientific">Conidiobolus coronatus (strain ATCC 28846 / CBS 209.66 / NRRL 28638)</name>
    <name type="common">Delacroixia coronata</name>
    <dbReference type="NCBI Taxonomy" id="796925"/>
    <lineage>
        <taxon>Eukaryota</taxon>
        <taxon>Fungi</taxon>
        <taxon>Fungi incertae sedis</taxon>
        <taxon>Zoopagomycota</taxon>
        <taxon>Entomophthoromycotina</taxon>
        <taxon>Entomophthoromycetes</taxon>
        <taxon>Entomophthorales</taxon>
        <taxon>Ancylistaceae</taxon>
        <taxon>Conidiobolus</taxon>
    </lineage>
</organism>
<evidence type="ECO:0000256" key="1">
    <source>
        <dbReference type="ARBA" id="ARBA00004572"/>
    </source>
</evidence>
<evidence type="ECO:0000313" key="13">
    <source>
        <dbReference type="Proteomes" id="UP000070444"/>
    </source>
</evidence>
<evidence type="ECO:0000256" key="7">
    <source>
        <dbReference type="ARBA" id="ARBA00023128"/>
    </source>
</evidence>
<evidence type="ECO:0000256" key="4">
    <source>
        <dbReference type="ARBA" id="ARBA00022787"/>
    </source>
</evidence>
<keyword evidence="2 11" id="KW-0812">Transmembrane</keyword>
<dbReference type="STRING" id="796925.A0A137PIW8"/>
<keyword evidence="6 11" id="KW-1133">Transmembrane helix</keyword>
<dbReference type="GO" id="GO:0030150">
    <property type="term" value="P:protein import into mitochondrial matrix"/>
    <property type="evidence" value="ECO:0007669"/>
    <property type="project" value="TreeGrafter"/>
</dbReference>
<feature type="transmembrane region" description="Helical" evidence="11">
    <location>
        <begin position="21"/>
        <end position="40"/>
    </location>
</feature>
<keyword evidence="4" id="KW-1000">Mitochondrion outer membrane</keyword>
<comment type="similarity">
    <text evidence="9">Belongs to the Tom70 family.</text>
</comment>
<accession>A0A137PIW8</accession>
<evidence type="ECO:0000256" key="11">
    <source>
        <dbReference type="SAM" id="Phobius"/>
    </source>
</evidence>
<name>A0A137PIW8_CONC2</name>
<dbReference type="SUPFAM" id="SSF48452">
    <property type="entry name" value="TPR-like"/>
    <property type="match status" value="2"/>
</dbReference>
<dbReference type="OrthoDB" id="2942533at2759"/>
<evidence type="ECO:0000256" key="8">
    <source>
        <dbReference type="ARBA" id="ARBA00023136"/>
    </source>
</evidence>
<evidence type="ECO:0000313" key="12">
    <source>
        <dbReference type="EMBL" id="KXN74881.1"/>
    </source>
</evidence>
<dbReference type="GO" id="GO:0008320">
    <property type="term" value="F:protein transmembrane transporter activity"/>
    <property type="evidence" value="ECO:0007669"/>
    <property type="project" value="TreeGrafter"/>
</dbReference>
<dbReference type="Gene3D" id="1.25.40.10">
    <property type="entry name" value="Tetratricopeptide repeat domain"/>
    <property type="match status" value="2"/>
</dbReference>
<dbReference type="GO" id="GO:0045039">
    <property type="term" value="P:protein insertion into mitochondrial inner membrane"/>
    <property type="evidence" value="ECO:0007669"/>
    <property type="project" value="TreeGrafter"/>
</dbReference>
<keyword evidence="8 11" id="KW-0472">Membrane</keyword>
<sequence>MSDNNLSNTLTQFQDHVRKNLKFYVPLAAGTLGLAFLYYYGTSSSQALEVDDLDAEVESSLTEEEAMTLTKEDIEKLSASRREFISKLLKNFGNDNFRTKQFQAAIENYSKAIELHEDPVYYCNRAAGYSALKQHQKVIEDCTKTLSMHPEYTKAIVRRAQAYEATSQYQLSLNDYVCGFFLAESNHQTASLGIERTIKVLAAEQAAAEALPNQLEHISVSYALHYVNCFEKVTLPSDESDDNEADKKIREAIKLIDDNKFSEAHKLLQSAVQADTKFMVEALNLRCMFDIIVKDWDSANEGLKKALEINPNHVQCRIKQSNILTETGDVSGAFESLKELQTQHPESYEVHFHLAQIYFILEQVDMAQACYQTAMELSPTFEQAHIQYGVSLCYFKPREEAAAFFKKSLETFKTSSIMLNVYAEFLMECGQMDEVTDILDKALTISPNNATVLLNKSIFYLKAYTDLELAAKYNQQAIDIDPAFTTALLNLANIKSIQTKFDEADELLERSKKTIRSKLELEAIISQQLHNKAKQVFAQQYPKKLELLSSVPTGAV</sequence>
<keyword evidence="3" id="KW-0677">Repeat</keyword>
<keyword evidence="7" id="KW-0496">Mitochondrion</keyword>
<gene>
    <name evidence="12" type="ORF">CONCODRAFT_45406</name>
</gene>
<dbReference type="EMBL" id="KQ964419">
    <property type="protein sequence ID" value="KXN74881.1"/>
    <property type="molecule type" value="Genomic_DNA"/>
</dbReference>
<dbReference type="GO" id="GO:0030943">
    <property type="term" value="F:mitochondrion targeting sequence binding"/>
    <property type="evidence" value="ECO:0007669"/>
    <property type="project" value="TreeGrafter"/>
</dbReference>
<evidence type="ECO:0000256" key="6">
    <source>
        <dbReference type="ARBA" id="ARBA00022989"/>
    </source>
</evidence>
<dbReference type="InterPro" id="IPR011990">
    <property type="entry name" value="TPR-like_helical_dom_sf"/>
</dbReference>
<dbReference type="PANTHER" id="PTHR46208">
    <property type="entry name" value="MITOCHONDRIAL IMPORT RECEPTOR SUBUNIT TOM70"/>
    <property type="match status" value="1"/>
</dbReference>
<keyword evidence="13" id="KW-1185">Reference proteome</keyword>
<comment type="subcellular location">
    <subcellularLocation>
        <location evidence="1">Mitochondrion outer membrane</location>
        <topology evidence="1">Single-pass membrane protein</topology>
    </subcellularLocation>
</comment>
<dbReference type="InterPro" id="IPR019734">
    <property type="entry name" value="TPR_rpt"/>
</dbReference>
<keyword evidence="5 10" id="KW-0802">TPR repeat</keyword>
<evidence type="ECO:0000256" key="3">
    <source>
        <dbReference type="ARBA" id="ARBA00022737"/>
    </source>
</evidence>
<proteinExistence type="inferred from homology"/>
<evidence type="ECO:0000256" key="9">
    <source>
        <dbReference type="ARBA" id="ARBA00038030"/>
    </source>
</evidence>